<protein>
    <submittedName>
        <fullName evidence="10">Cytochrome c oxidase subunit 3</fullName>
    </submittedName>
</protein>
<proteinExistence type="inferred from homology"/>
<dbReference type="Pfam" id="PF00510">
    <property type="entry name" value="COX3"/>
    <property type="match status" value="1"/>
</dbReference>
<reference evidence="11" key="1">
    <citation type="submission" date="2023-12" db="EMBL/GenBank/DDBJ databases">
        <title>Novel isolates from deep terrestrial aquifers shed light on the physiology and ecology of the class Limnochordia.</title>
        <authorList>
            <person name="Karnachuk O.V."/>
            <person name="Lukina A.P."/>
            <person name="Avakyan M.R."/>
            <person name="Kadnikov V."/>
            <person name="Begmatov S."/>
            <person name="Beletsky A.V."/>
            <person name="Mardanov A.V."/>
            <person name="Ravin N.V."/>
        </authorList>
    </citation>
    <scope>NUCLEOTIDE SEQUENCE [LARGE SCALE GENOMIC DNA]</scope>
    <source>
        <strain evidence="11">LN</strain>
    </source>
</reference>
<dbReference type="EMBL" id="CP141614">
    <property type="protein sequence ID" value="WRP13244.1"/>
    <property type="molecule type" value="Genomic_DNA"/>
</dbReference>
<comment type="subcellular location">
    <subcellularLocation>
        <location evidence="6">Cell membrane</location>
        <topology evidence="6">Multi-pass membrane protein</topology>
    </subcellularLocation>
    <subcellularLocation>
        <location evidence="1">Membrane</location>
        <topology evidence="1">Multi-pass membrane protein</topology>
    </subcellularLocation>
</comment>
<dbReference type="PROSITE" id="PS50253">
    <property type="entry name" value="COX3"/>
    <property type="match status" value="1"/>
</dbReference>
<evidence type="ECO:0000256" key="4">
    <source>
        <dbReference type="ARBA" id="ARBA00022989"/>
    </source>
</evidence>
<feature type="transmembrane region" description="Helical" evidence="8">
    <location>
        <begin position="124"/>
        <end position="147"/>
    </location>
</feature>
<evidence type="ECO:0000259" key="9">
    <source>
        <dbReference type="PROSITE" id="PS50253"/>
    </source>
</evidence>
<feature type="transmembrane region" description="Helical" evidence="8">
    <location>
        <begin position="167"/>
        <end position="191"/>
    </location>
</feature>
<evidence type="ECO:0000256" key="3">
    <source>
        <dbReference type="ARBA" id="ARBA00022692"/>
    </source>
</evidence>
<keyword evidence="11" id="KW-1185">Reference proteome</keyword>
<dbReference type="Gene3D" id="1.20.120.80">
    <property type="entry name" value="Cytochrome c oxidase, subunit III, four-helix bundle"/>
    <property type="match status" value="1"/>
</dbReference>
<evidence type="ECO:0000256" key="8">
    <source>
        <dbReference type="SAM" id="Phobius"/>
    </source>
</evidence>
<dbReference type="PANTHER" id="PTHR11403:SF10">
    <property type="entry name" value="CYTOCHROME C OXIDASE"/>
    <property type="match status" value="1"/>
</dbReference>
<feature type="transmembrane region" description="Helical" evidence="8">
    <location>
        <begin position="60"/>
        <end position="82"/>
    </location>
</feature>
<dbReference type="InterPro" id="IPR024791">
    <property type="entry name" value="Cyt_c/ubiquinol_Oxase_su3"/>
</dbReference>
<evidence type="ECO:0000313" key="11">
    <source>
        <dbReference type="Proteomes" id="UP001333102"/>
    </source>
</evidence>
<keyword evidence="5 8" id="KW-0472">Membrane</keyword>
<dbReference type="PANTHER" id="PTHR11403">
    <property type="entry name" value="CYTOCHROME C OXIDASE SUBUNIT III"/>
    <property type="match status" value="1"/>
</dbReference>
<accession>A0ABZ1BKJ6</accession>
<evidence type="ECO:0000256" key="7">
    <source>
        <dbReference type="SAM" id="MobiDB-lite"/>
    </source>
</evidence>
<feature type="domain" description="Heme-copper oxidase subunit III family profile" evidence="9">
    <location>
        <begin position="47"/>
        <end position="230"/>
    </location>
</feature>
<comment type="similarity">
    <text evidence="2 6">Belongs to the cytochrome c oxidase subunit 3 family.</text>
</comment>
<sequence length="230" mass="24713">MPTLTHPRTDVRDRRETSGEPGWKGLPDGSSVPPVDGDEGGGGSGAEGAAYREATRTARVGAWVLVAAVTMLFVGFSSTYLVRRTGPGWVQGPMPPILYLNTAALVASSLWLERARRAGRQGRVVGLTRHLAAAGGAGLLFVVGQSMAWWQMAQDGLLPASGPHASFFYLLSGMHALHVLAGLVWLGIGWVRSRRVLSYAPVAPTVESGAIFWHFMGVLWLYLWFLLFGA</sequence>
<organism evidence="10 11">
    <name type="scientific">Geochorda subterranea</name>
    <dbReference type="NCBI Taxonomy" id="3109564"/>
    <lineage>
        <taxon>Bacteria</taxon>
        <taxon>Bacillati</taxon>
        <taxon>Bacillota</taxon>
        <taxon>Limnochordia</taxon>
        <taxon>Limnochordales</taxon>
        <taxon>Geochordaceae</taxon>
        <taxon>Geochorda</taxon>
    </lineage>
</organism>
<keyword evidence="4 8" id="KW-1133">Transmembrane helix</keyword>
<evidence type="ECO:0000256" key="5">
    <source>
        <dbReference type="ARBA" id="ARBA00023136"/>
    </source>
</evidence>
<dbReference type="RefSeq" id="WP_324667488.1">
    <property type="nucleotide sequence ID" value="NZ_CP141614.1"/>
</dbReference>
<evidence type="ECO:0000313" key="10">
    <source>
        <dbReference type="EMBL" id="WRP13244.1"/>
    </source>
</evidence>
<feature type="transmembrane region" description="Helical" evidence="8">
    <location>
        <begin position="211"/>
        <end position="229"/>
    </location>
</feature>
<dbReference type="Proteomes" id="UP001333102">
    <property type="component" value="Chromosome"/>
</dbReference>
<keyword evidence="3 6" id="KW-0812">Transmembrane</keyword>
<dbReference type="InterPro" id="IPR035973">
    <property type="entry name" value="Cyt_c_oxidase_su3-like_sf"/>
</dbReference>
<gene>
    <name evidence="10" type="ORF">VLY81_07195</name>
</gene>
<dbReference type="InterPro" id="IPR000298">
    <property type="entry name" value="Cyt_c_oxidase-like_su3"/>
</dbReference>
<dbReference type="InterPro" id="IPR013833">
    <property type="entry name" value="Cyt_c_oxidase_su3_a-hlx"/>
</dbReference>
<feature type="region of interest" description="Disordered" evidence="7">
    <location>
        <begin position="1"/>
        <end position="49"/>
    </location>
</feature>
<evidence type="ECO:0000256" key="2">
    <source>
        <dbReference type="ARBA" id="ARBA00010581"/>
    </source>
</evidence>
<feature type="compositionally biased region" description="Basic and acidic residues" evidence="7">
    <location>
        <begin position="7"/>
        <end position="18"/>
    </location>
</feature>
<evidence type="ECO:0000256" key="1">
    <source>
        <dbReference type="ARBA" id="ARBA00004141"/>
    </source>
</evidence>
<feature type="transmembrane region" description="Helical" evidence="8">
    <location>
        <begin position="94"/>
        <end position="112"/>
    </location>
</feature>
<dbReference type="SUPFAM" id="SSF81452">
    <property type="entry name" value="Cytochrome c oxidase subunit III-like"/>
    <property type="match status" value="1"/>
</dbReference>
<evidence type="ECO:0000256" key="6">
    <source>
        <dbReference type="RuleBase" id="RU003376"/>
    </source>
</evidence>
<name>A0ABZ1BKJ6_9FIRM</name>